<dbReference type="EMBL" id="FVGW01000022">
    <property type="protein sequence ID" value="SKN00773.1"/>
    <property type="molecule type" value="Genomic_DNA"/>
</dbReference>
<reference evidence="3 4" key="1">
    <citation type="submission" date="2016-11" db="EMBL/GenBank/DDBJ databases">
        <authorList>
            <consortium name="Pathogen Informatics"/>
        </authorList>
    </citation>
    <scope>NUCLEOTIDE SEQUENCE [LARGE SCALE GENOMIC DNA]</scope>
    <source>
        <strain evidence="3 4">911</strain>
    </source>
</reference>
<protein>
    <recommendedName>
        <fullName evidence="2">CDGP domain-containing protein</fullName>
    </recommendedName>
</protein>
<proteinExistence type="predicted"/>
<gene>
    <name evidence="3" type="ORF">SAMEA2259716_05746</name>
</gene>
<dbReference type="Pfam" id="PF24238">
    <property type="entry name" value="CDGP"/>
    <property type="match status" value="1"/>
</dbReference>
<accession>A0A1T8V6L0</accession>
<evidence type="ECO:0000259" key="2">
    <source>
        <dbReference type="Pfam" id="PF24238"/>
    </source>
</evidence>
<dbReference type="InterPro" id="IPR056271">
    <property type="entry name" value="CDGP_dom"/>
</dbReference>
<name>A0A1T8V6L0_9MYCO</name>
<dbReference type="RefSeq" id="WP_079636330.1">
    <property type="nucleotide sequence ID" value="NZ_FVGW01000022.1"/>
</dbReference>
<feature type="signal peptide" evidence="1">
    <location>
        <begin position="1"/>
        <end position="23"/>
    </location>
</feature>
<feature type="domain" description="CDGP" evidence="2">
    <location>
        <begin position="29"/>
        <end position="115"/>
    </location>
</feature>
<dbReference type="Proteomes" id="UP000190074">
    <property type="component" value="Unassembled WGS sequence"/>
</dbReference>
<dbReference type="AlphaFoldDB" id="A0A1T8V6L0"/>
<sequence>MNKITGVVVAICAALMFSPSANADPPPPGCARVPLLGLNPQILEMCDGPINPDGSWQRARRYWHPQYVHSSCGGVYYYGGCPQWAHDVIPAERSGIETYTVTADTIPPGEPGHIE</sequence>
<organism evidence="3 4">
    <name type="scientific">Mycobacteroides abscessus subsp. massiliense</name>
    <dbReference type="NCBI Taxonomy" id="1962118"/>
    <lineage>
        <taxon>Bacteria</taxon>
        <taxon>Bacillati</taxon>
        <taxon>Actinomycetota</taxon>
        <taxon>Actinomycetes</taxon>
        <taxon>Mycobacteriales</taxon>
        <taxon>Mycobacteriaceae</taxon>
        <taxon>Mycobacteroides</taxon>
        <taxon>Mycobacteroides abscessus</taxon>
    </lineage>
</organism>
<keyword evidence="1" id="KW-0732">Signal</keyword>
<evidence type="ECO:0000313" key="3">
    <source>
        <dbReference type="EMBL" id="SKN00773.1"/>
    </source>
</evidence>
<evidence type="ECO:0000256" key="1">
    <source>
        <dbReference type="SAM" id="SignalP"/>
    </source>
</evidence>
<evidence type="ECO:0000313" key="4">
    <source>
        <dbReference type="Proteomes" id="UP000190074"/>
    </source>
</evidence>
<feature type="chain" id="PRO_5012256530" description="CDGP domain-containing protein" evidence="1">
    <location>
        <begin position="24"/>
        <end position="115"/>
    </location>
</feature>